<dbReference type="Pfam" id="PF01388">
    <property type="entry name" value="ARID"/>
    <property type="match status" value="1"/>
</dbReference>
<gene>
    <name evidence="12" type="ORF">J8A68_005430</name>
</gene>
<dbReference type="SMART" id="SM00558">
    <property type="entry name" value="JmjC"/>
    <property type="match status" value="1"/>
</dbReference>
<feature type="region of interest" description="Disordered" evidence="7">
    <location>
        <begin position="1642"/>
        <end position="1670"/>
    </location>
</feature>
<dbReference type="InterPro" id="IPR001606">
    <property type="entry name" value="ARID_dom"/>
</dbReference>
<feature type="region of interest" description="Disordered" evidence="7">
    <location>
        <begin position="522"/>
        <end position="561"/>
    </location>
</feature>
<dbReference type="PANTHER" id="PTHR10694">
    <property type="entry name" value="LYSINE-SPECIFIC DEMETHYLASE"/>
    <property type="match status" value="1"/>
</dbReference>
<dbReference type="GO" id="GO:0005634">
    <property type="term" value="C:nucleus"/>
    <property type="evidence" value="ECO:0007669"/>
    <property type="project" value="TreeGrafter"/>
</dbReference>
<dbReference type="GeneID" id="73472230"/>
<evidence type="ECO:0000259" key="8">
    <source>
        <dbReference type="PROSITE" id="PS50016"/>
    </source>
</evidence>
<comment type="caution">
    <text evidence="12">The sequence shown here is derived from an EMBL/GenBank/DDBJ whole genome shotgun (WGS) entry which is preliminary data.</text>
</comment>
<dbReference type="GO" id="GO:0034647">
    <property type="term" value="F:histone H3K4me/H3K4me2/H3K4me3 demethylase activity"/>
    <property type="evidence" value="ECO:0007669"/>
    <property type="project" value="TreeGrafter"/>
</dbReference>
<dbReference type="OrthoDB" id="1678912at2759"/>
<evidence type="ECO:0000259" key="10">
    <source>
        <dbReference type="PROSITE" id="PS51183"/>
    </source>
</evidence>
<dbReference type="EMBL" id="JAGSYN010000270">
    <property type="protein sequence ID" value="KAG7661058.1"/>
    <property type="molecule type" value="Genomic_DNA"/>
</dbReference>
<keyword evidence="1" id="KW-0479">Metal-binding</keyword>
<dbReference type="Pfam" id="PF02373">
    <property type="entry name" value="JmjC"/>
    <property type="match status" value="2"/>
</dbReference>
<feature type="coiled-coil region" evidence="6">
    <location>
        <begin position="1469"/>
        <end position="1503"/>
    </location>
</feature>
<dbReference type="GO" id="GO:0003677">
    <property type="term" value="F:DNA binding"/>
    <property type="evidence" value="ECO:0007669"/>
    <property type="project" value="InterPro"/>
</dbReference>
<dbReference type="InterPro" id="IPR003347">
    <property type="entry name" value="JmjC_dom"/>
</dbReference>
<evidence type="ECO:0000256" key="7">
    <source>
        <dbReference type="SAM" id="MobiDB-lite"/>
    </source>
</evidence>
<dbReference type="SMART" id="SM01014">
    <property type="entry name" value="ARID"/>
    <property type="match status" value="1"/>
</dbReference>
<dbReference type="Proteomes" id="UP000694255">
    <property type="component" value="Unassembled WGS sequence"/>
</dbReference>
<dbReference type="InterPro" id="IPR019786">
    <property type="entry name" value="Zinc_finger_PHD-type_CS"/>
</dbReference>
<evidence type="ECO:0000313" key="12">
    <source>
        <dbReference type="EMBL" id="KAG7661058.1"/>
    </source>
</evidence>
<feature type="domain" description="JmjN" evidence="10">
    <location>
        <begin position="94"/>
        <end position="135"/>
    </location>
</feature>
<evidence type="ECO:0000256" key="4">
    <source>
        <dbReference type="ARBA" id="ARBA00023004"/>
    </source>
</evidence>
<dbReference type="PANTHER" id="PTHR10694:SF33">
    <property type="entry name" value="LYSINE-SPECIFIC DEMETHYLASE 5"/>
    <property type="match status" value="1"/>
</dbReference>
<dbReference type="CDD" id="cd15518">
    <property type="entry name" value="PHD_Ecm5p_Lid2p_like"/>
    <property type="match status" value="1"/>
</dbReference>
<organism evidence="12 13">
    <name type="scientific">[Candida] subhashii</name>
    <dbReference type="NCBI Taxonomy" id="561895"/>
    <lineage>
        <taxon>Eukaryota</taxon>
        <taxon>Fungi</taxon>
        <taxon>Dikarya</taxon>
        <taxon>Ascomycota</taxon>
        <taxon>Saccharomycotina</taxon>
        <taxon>Pichiomycetes</taxon>
        <taxon>Debaryomycetaceae</taxon>
        <taxon>Spathaspora</taxon>
    </lineage>
</organism>
<sequence>MSFFIEETETSSFPKTPRFFDNSKVPDLRTYQLIRNNKTVSFNGQVTNFNYNPFNLPQSKTKANIPLDYQHLPNRIIVVPSGSSTAPQEDPNTIPFFQLDREQSKDPIAFIESVQDIGMKYGAIKVRLPREDTDLFQSTIQINSDLFWFQTNKLLNNPSDDELTMRLQFHQELLDFHQSDKHQEFLKVDDDLNKKGANASGSTPFYLSKLPMIDKRPLDLFKLFRSVLIRGGFMEVINKKLWAQIGRELGYKGKIMTSLSSSLKASYQRILYPFELYLGAKKYDYINKQPDLTELLQANGKRNVQPDDSLLNKRAKQSTEQESPLIIGSSKDFKRSVKSKSSKGFLLNSPHLIDLKQPNVFVVKQEEKKRNKRANDTIDSPILPQSQLNHALKDLTDNQTQYQDDSRLKANTKIASIYTLRQFMEKDLKFQEFIIQNNSNQFNNTYHNDANGPIIERNVITHSELEQLYWRFVGNRNIHEILNNGLELEAGQDIPSHTNGSGFVQLGDDLFNYKNALNSVHINAPPSKSTNDSTGNGRLLSGLLHNQPPSSNNPRNQTQSREFNSNNYIDKIFRAALNPWNLHNLPTLPNSLFGALYENDANNQELTNTRLNIGMTFATENWRCEDHFTQLINFHFFGSSKRWYFIPESEFDKFEQLLEKLTNEYNDRLHINNDGSPDVDKVMEFMKGQEEIEYEALLSSLENMINTKDDIRLEQSNSQFQKLIDLQRKKFKYNQEIMINPKILQENGIRFTTTVQEPGEIIIKFPKTYSSTISFGFNLSEEVNFVTKMWLRYSLEGERWLAKQSILPNFSIAKLLINLAQMYDSGHTVTFNSDVYSSIAGFYEELYQREIEMRNKVRKLKVKESLIEEKAFMDSDMISDDDLTNVFPSKVVLTDVTTKQVFVLSMQNFLKYQEDNVIEGDQYNVELQLFYSDEKLKAFSKILNNYSIDYESWMQNYESLMEENSDISLKSYKLLLNEGEKVYSSIESANYMTSLGQTNLKVDDARLGLFKKYIENLRGFIRNANHFIEECQNLLAIKHQQRIRNGNDGRRMSNGSNAGTQASLDDLLKVIDRIPTLNFTCQEVDQVVEFKNEIENFDKASRLLLSRRNKSLQEFDDLINLGESFGLEIPSLEFIIRIRDRLQWMKTYSLIDKGVDPYADKKEVFTLDDLKMFFNEGVDILSGNDIDVIGEVEQIYNKSKIFDREVTEFLKYDAVEELDLDELKKLAERFSKEKLFISMGNYNELSRLHLNSKLIKQLVAFEKSEEIHSYADVKQLQSSIIESGLKFNSSVFTDILSETEKWVSNTWKILDKVTIVTTLSKDVDLEFLNPRLTINWKLVEKMYQILYKSEFSLSDEDKYNESSSYLAKFASEEEVYPRYYCICREYEYGTMVECDKCNEWYHVACVKDTTNTNVDKYICPTCILIGSSDMKNAFLKSQVTLDEIKVILTEGKQLKAPPTNELNVLQELLEALEKYHDTYRVSLEDIQNESKSLEMKLDSLRFVMRKLYGCGLLLDDLWQHTLNLIKEWEYVLECSRDKEETNEAKEKEAQSAAQVAEEDIETIEAKNGTAQAHYSQLPGAEETPNTVSQDAEVSVNNGANEPETKPDDNEVLDQPAVVDSVNGQLESATELVIGVQPINRNTEESVLTEPEPESEAEESEESGIVSDDLPKTKFVTLEIPSLKSHIVIEGNNDEAYVSSLDENKTMASSSNDFPEPSETNEVKIKPTEGIEQDGKAKEQDEVTGKDEAISIGNLSRSSHLPSRAESDSFTTCT</sequence>
<dbReference type="PROSITE" id="PS51184">
    <property type="entry name" value="JMJC"/>
    <property type="match status" value="1"/>
</dbReference>
<evidence type="ECO:0000259" key="9">
    <source>
        <dbReference type="PROSITE" id="PS51011"/>
    </source>
</evidence>
<dbReference type="GO" id="GO:0006355">
    <property type="term" value="P:regulation of DNA-templated transcription"/>
    <property type="evidence" value="ECO:0007669"/>
    <property type="project" value="TreeGrafter"/>
</dbReference>
<dbReference type="PROSITE" id="PS51183">
    <property type="entry name" value="JMJN"/>
    <property type="match status" value="1"/>
</dbReference>
<feature type="region of interest" description="Disordered" evidence="7">
    <location>
        <begin position="1699"/>
        <end position="1773"/>
    </location>
</feature>
<keyword evidence="13" id="KW-1185">Reference proteome</keyword>
<dbReference type="InterPro" id="IPR003349">
    <property type="entry name" value="JmjN"/>
</dbReference>
<keyword evidence="6" id="KW-0175">Coiled coil</keyword>
<dbReference type="GO" id="GO:0000785">
    <property type="term" value="C:chromatin"/>
    <property type="evidence" value="ECO:0007669"/>
    <property type="project" value="TreeGrafter"/>
</dbReference>
<feature type="compositionally biased region" description="Low complexity" evidence="7">
    <location>
        <begin position="546"/>
        <end position="561"/>
    </location>
</feature>
<dbReference type="SMART" id="SM00501">
    <property type="entry name" value="BRIGHT"/>
    <property type="match status" value="1"/>
</dbReference>
<feature type="domain" description="ARID" evidence="9">
    <location>
        <begin position="179"/>
        <end position="279"/>
    </location>
</feature>
<evidence type="ECO:0000256" key="2">
    <source>
        <dbReference type="ARBA" id="ARBA00022771"/>
    </source>
</evidence>
<dbReference type="SMART" id="SM00249">
    <property type="entry name" value="PHD"/>
    <property type="match status" value="1"/>
</dbReference>
<dbReference type="Pfam" id="PF08429">
    <property type="entry name" value="PLU-1"/>
    <property type="match status" value="1"/>
</dbReference>
<evidence type="ECO:0000256" key="1">
    <source>
        <dbReference type="ARBA" id="ARBA00022723"/>
    </source>
</evidence>
<reference evidence="12 13" key="1">
    <citation type="journal article" date="2021" name="DNA Res.">
        <title>Genome analysis of Candida subhashii reveals its hybrid nature and dual mitochondrial genome conformations.</title>
        <authorList>
            <person name="Mixao V."/>
            <person name="Hegedusova E."/>
            <person name="Saus E."/>
            <person name="Pryszcz L.P."/>
            <person name="Cillingova A."/>
            <person name="Nosek J."/>
            <person name="Gabaldon T."/>
        </authorList>
    </citation>
    <scope>NUCLEOTIDE SEQUENCE [LARGE SCALE GENOMIC DNA]</scope>
    <source>
        <strain evidence="12 13">CBS 10753</strain>
    </source>
</reference>
<dbReference type="RefSeq" id="XP_049261291.1">
    <property type="nucleotide sequence ID" value="XM_049409495.1"/>
</dbReference>
<dbReference type="GO" id="GO:0008270">
    <property type="term" value="F:zinc ion binding"/>
    <property type="evidence" value="ECO:0007669"/>
    <property type="project" value="UniProtKB-KW"/>
</dbReference>
<dbReference type="Pfam" id="PF00628">
    <property type="entry name" value="PHD"/>
    <property type="match status" value="1"/>
</dbReference>
<protein>
    <submittedName>
        <fullName evidence="12">ECM5</fullName>
    </submittedName>
</protein>
<feature type="compositionally biased region" description="Acidic residues" evidence="7">
    <location>
        <begin position="1650"/>
        <end position="1661"/>
    </location>
</feature>
<keyword evidence="4" id="KW-0408">Iron</keyword>
<keyword evidence="3" id="KW-0862">Zinc</keyword>
<dbReference type="PROSITE" id="PS50016">
    <property type="entry name" value="ZF_PHD_2"/>
    <property type="match status" value="1"/>
</dbReference>
<evidence type="ECO:0000313" key="13">
    <source>
        <dbReference type="Proteomes" id="UP000694255"/>
    </source>
</evidence>
<accession>A0A8J5QHM7</accession>
<feature type="compositionally biased region" description="Basic and acidic residues" evidence="7">
    <location>
        <begin position="1720"/>
        <end position="1748"/>
    </location>
</feature>
<dbReference type="SMART" id="SM00545">
    <property type="entry name" value="JmjN"/>
    <property type="match status" value="1"/>
</dbReference>
<dbReference type="InterPro" id="IPR001965">
    <property type="entry name" value="Znf_PHD"/>
</dbReference>
<evidence type="ECO:0000256" key="3">
    <source>
        <dbReference type="ARBA" id="ARBA00022833"/>
    </source>
</evidence>
<evidence type="ECO:0000256" key="6">
    <source>
        <dbReference type="SAM" id="Coils"/>
    </source>
</evidence>
<dbReference type="PROSITE" id="PS51011">
    <property type="entry name" value="ARID"/>
    <property type="match status" value="1"/>
</dbReference>
<dbReference type="CDD" id="cd16100">
    <property type="entry name" value="ARID"/>
    <property type="match status" value="1"/>
</dbReference>
<feature type="domain" description="JmjC" evidence="11">
    <location>
        <begin position="574"/>
        <end position="802"/>
    </location>
</feature>
<feature type="domain" description="PHD-type" evidence="8">
    <location>
        <begin position="1378"/>
        <end position="1425"/>
    </location>
</feature>
<dbReference type="InterPro" id="IPR013637">
    <property type="entry name" value="Lys_sp_deMease-like_dom"/>
</dbReference>
<keyword evidence="2 5" id="KW-0863">Zinc-finger</keyword>
<dbReference type="InterPro" id="IPR019787">
    <property type="entry name" value="Znf_PHD-finger"/>
</dbReference>
<feature type="compositionally biased region" description="Polar residues" evidence="7">
    <location>
        <begin position="522"/>
        <end position="536"/>
    </location>
</feature>
<evidence type="ECO:0000256" key="5">
    <source>
        <dbReference type="PROSITE-ProRule" id="PRU00146"/>
    </source>
</evidence>
<name>A0A8J5QHM7_9ASCO</name>
<proteinExistence type="predicted"/>
<evidence type="ECO:0000259" key="11">
    <source>
        <dbReference type="PROSITE" id="PS51184"/>
    </source>
</evidence>
<dbReference type="PROSITE" id="PS01359">
    <property type="entry name" value="ZF_PHD_1"/>
    <property type="match status" value="1"/>
</dbReference>